<dbReference type="Proteomes" id="UP000178726">
    <property type="component" value="Unassembled WGS sequence"/>
</dbReference>
<protein>
    <recommendedName>
        <fullName evidence="5">Dipeptidylpeptidase IV N-terminal domain-containing protein</fullName>
    </recommendedName>
</protein>
<keyword evidence="2" id="KW-0472">Membrane</keyword>
<evidence type="ECO:0000256" key="1">
    <source>
        <dbReference type="SAM" id="MobiDB-lite"/>
    </source>
</evidence>
<evidence type="ECO:0008006" key="5">
    <source>
        <dbReference type="Google" id="ProtNLM"/>
    </source>
</evidence>
<dbReference type="STRING" id="1798689.A3I29_03380"/>
<organism evidence="3 4">
    <name type="scientific">Candidatus Magasanikbacteria bacterium RIFCSPLOWO2_02_FULL_44_11</name>
    <dbReference type="NCBI Taxonomy" id="1798689"/>
    <lineage>
        <taxon>Bacteria</taxon>
        <taxon>Candidatus Magasanikiibacteriota</taxon>
    </lineage>
</organism>
<dbReference type="Pfam" id="PF07676">
    <property type="entry name" value="PD40"/>
    <property type="match status" value="1"/>
</dbReference>
<dbReference type="EMBL" id="MFQK01000017">
    <property type="protein sequence ID" value="OGH80910.1"/>
    <property type="molecule type" value="Genomic_DNA"/>
</dbReference>
<sequence length="408" mass="45030">MSPTLKRILIIVGFLAAAGLIGFGLFVMFKKSTPITRPLPQGTRSTSTLPISSERASVTGTTGQIPGSGGLPTAGIIPTPNNQNYYRPEPVTQITADYAVFTSLNNNGSWRYHNESDGKFYRANVDGALSAMSDQVFYNVEKVTWANSQDKAVIEYPDGNKIVYNFEQKKQVTLPKHWEDFSFSPDGNDLAAKSLGLSPESKWLITTKDDGTGTKLIEHIGNNADKVMVNWSPSRQTVAFALTGEPQGADRREVLLLGANKENFKSLIVEGLNFDPQWSPTGQKLIYSVDSERSDFKPELWVVNSFGDAIGNNRQSLQINTWAHKCTFASDDTLYCAIPRDLPIGAGMAPEVARDTFDDLYKIDLKTGLKTGLPLGREVTIDSLSYDKNRHKIIFTDQRQSGAYEVNL</sequence>
<evidence type="ECO:0000313" key="4">
    <source>
        <dbReference type="Proteomes" id="UP000178726"/>
    </source>
</evidence>
<feature type="transmembrane region" description="Helical" evidence="2">
    <location>
        <begin position="7"/>
        <end position="29"/>
    </location>
</feature>
<proteinExistence type="predicted"/>
<dbReference type="SUPFAM" id="SSF82171">
    <property type="entry name" value="DPP6 N-terminal domain-like"/>
    <property type="match status" value="1"/>
</dbReference>
<feature type="region of interest" description="Disordered" evidence="1">
    <location>
        <begin position="55"/>
        <end position="76"/>
    </location>
</feature>
<feature type="compositionally biased region" description="Polar residues" evidence="1">
    <location>
        <begin position="55"/>
        <end position="65"/>
    </location>
</feature>
<reference evidence="3 4" key="1">
    <citation type="journal article" date="2016" name="Nat. Commun.">
        <title>Thousands of microbial genomes shed light on interconnected biogeochemical processes in an aquifer system.</title>
        <authorList>
            <person name="Anantharaman K."/>
            <person name="Brown C.T."/>
            <person name="Hug L.A."/>
            <person name="Sharon I."/>
            <person name="Castelle C.J."/>
            <person name="Probst A.J."/>
            <person name="Thomas B.C."/>
            <person name="Singh A."/>
            <person name="Wilkins M.J."/>
            <person name="Karaoz U."/>
            <person name="Brodie E.L."/>
            <person name="Williams K.H."/>
            <person name="Hubbard S.S."/>
            <person name="Banfield J.F."/>
        </authorList>
    </citation>
    <scope>NUCLEOTIDE SEQUENCE [LARGE SCALE GENOMIC DNA]</scope>
</reference>
<comment type="caution">
    <text evidence="3">The sequence shown here is derived from an EMBL/GenBank/DDBJ whole genome shotgun (WGS) entry which is preliminary data.</text>
</comment>
<evidence type="ECO:0000313" key="3">
    <source>
        <dbReference type="EMBL" id="OGH80910.1"/>
    </source>
</evidence>
<dbReference type="InterPro" id="IPR011042">
    <property type="entry name" value="6-blade_b-propeller_TolB-like"/>
</dbReference>
<dbReference type="InterPro" id="IPR011659">
    <property type="entry name" value="WD40"/>
</dbReference>
<dbReference type="AlphaFoldDB" id="A0A1F6NAX2"/>
<keyword evidence="2" id="KW-1133">Transmembrane helix</keyword>
<keyword evidence="2" id="KW-0812">Transmembrane</keyword>
<gene>
    <name evidence="3" type="ORF">A3I29_03380</name>
</gene>
<dbReference type="Gene3D" id="2.120.10.30">
    <property type="entry name" value="TolB, C-terminal domain"/>
    <property type="match status" value="1"/>
</dbReference>
<accession>A0A1F6NAX2</accession>
<evidence type="ECO:0000256" key="2">
    <source>
        <dbReference type="SAM" id="Phobius"/>
    </source>
</evidence>
<name>A0A1F6NAX2_9BACT</name>